<dbReference type="AlphaFoldDB" id="A0A0L6W425"/>
<dbReference type="EMBL" id="LGTE01000004">
    <property type="protein sequence ID" value="KNZ70332.1"/>
    <property type="molecule type" value="Genomic_DNA"/>
</dbReference>
<sequence length="165" mass="18128">MRAAISVLLISIFFISVSLYQLDTETTLLANERLKNAVNRAAHDASLQVDRAELSNGRIVFDRTAAAAAFRQTLAANLGLDENLNPKPGTMFSDKAQVEYMEFLDDSNGLTFPLLYENSVYNITKTVRGPAVVAVVSITKPVTSGLSSAWTMRKWAVYEYPGFGN</sequence>
<protein>
    <submittedName>
        <fullName evidence="1">Uncharacterized protein</fullName>
    </submittedName>
</protein>
<organism evidence="1 2">
    <name type="scientific">Thermincola ferriacetica</name>
    <dbReference type="NCBI Taxonomy" id="281456"/>
    <lineage>
        <taxon>Bacteria</taxon>
        <taxon>Bacillati</taxon>
        <taxon>Bacillota</taxon>
        <taxon>Clostridia</taxon>
        <taxon>Eubacteriales</taxon>
        <taxon>Thermincolaceae</taxon>
        <taxon>Thermincola</taxon>
    </lineage>
</organism>
<accession>A0A0L6W425</accession>
<reference evidence="2" key="1">
    <citation type="submission" date="2015-07" db="EMBL/GenBank/DDBJ databases">
        <title>Complete Genome of Thermincola ferriacetica strain Z-0001T.</title>
        <authorList>
            <person name="Lusk B."/>
            <person name="Badalamenti J.P."/>
            <person name="Parameswaran P."/>
            <person name="Bond D.R."/>
            <person name="Torres C.I."/>
        </authorList>
    </citation>
    <scope>NUCLEOTIDE SEQUENCE [LARGE SCALE GENOMIC DNA]</scope>
    <source>
        <strain evidence="2">Z-0001</strain>
    </source>
</reference>
<dbReference type="Proteomes" id="UP000037175">
    <property type="component" value="Unassembled WGS sequence"/>
</dbReference>
<evidence type="ECO:0000313" key="2">
    <source>
        <dbReference type="Proteomes" id="UP000037175"/>
    </source>
</evidence>
<dbReference type="RefSeq" id="WP_052217044.1">
    <property type="nucleotide sequence ID" value="NZ_LGTE01000004.1"/>
</dbReference>
<name>A0A0L6W425_9FIRM</name>
<comment type="caution">
    <text evidence="1">The sequence shown here is derived from an EMBL/GenBank/DDBJ whole genome shotgun (WGS) entry which is preliminary data.</text>
</comment>
<proteinExistence type="predicted"/>
<gene>
    <name evidence="1" type="ORF">Tfer_0892</name>
</gene>
<keyword evidence="2" id="KW-1185">Reference proteome</keyword>
<evidence type="ECO:0000313" key="1">
    <source>
        <dbReference type="EMBL" id="KNZ70332.1"/>
    </source>
</evidence>